<keyword evidence="1" id="KW-0812">Transmembrane</keyword>
<name>A0A101LWQ5_PICGL</name>
<proteinExistence type="predicted"/>
<evidence type="ECO:0000256" key="1">
    <source>
        <dbReference type="SAM" id="Phobius"/>
    </source>
</evidence>
<gene>
    <name evidence="2" type="ORF">ABT39_MTgene1441</name>
</gene>
<comment type="caution">
    <text evidence="2">The sequence shown here is derived from an EMBL/GenBank/DDBJ whole genome shotgun (WGS) entry which is preliminary data.</text>
</comment>
<evidence type="ECO:0000313" key="2">
    <source>
        <dbReference type="EMBL" id="KUM46759.1"/>
    </source>
</evidence>
<keyword evidence="1" id="KW-1133">Transmembrane helix</keyword>
<organism evidence="2">
    <name type="scientific">Picea glauca</name>
    <name type="common">White spruce</name>
    <name type="synonym">Pinus glauca</name>
    <dbReference type="NCBI Taxonomy" id="3330"/>
    <lineage>
        <taxon>Eukaryota</taxon>
        <taxon>Viridiplantae</taxon>
        <taxon>Streptophyta</taxon>
        <taxon>Embryophyta</taxon>
        <taxon>Tracheophyta</taxon>
        <taxon>Spermatophyta</taxon>
        <taxon>Pinopsida</taxon>
        <taxon>Pinidae</taxon>
        <taxon>Conifers I</taxon>
        <taxon>Pinales</taxon>
        <taxon>Pinaceae</taxon>
        <taxon>Picea</taxon>
    </lineage>
</organism>
<dbReference type="EMBL" id="LKAM01000010">
    <property type="protein sequence ID" value="KUM46759.1"/>
    <property type="molecule type" value="Genomic_DNA"/>
</dbReference>
<feature type="transmembrane region" description="Helical" evidence="1">
    <location>
        <begin position="20"/>
        <end position="40"/>
    </location>
</feature>
<reference evidence="2" key="1">
    <citation type="journal article" date="2015" name="Genome Biol. Evol.">
        <title>Organellar Genomes of White Spruce (Picea glauca): Assembly and Annotation.</title>
        <authorList>
            <person name="Jackman S.D."/>
            <person name="Warren R.L."/>
            <person name="Gibb E.A."/>
            <person name="Vandervalk B.P."/>
            <person name="Mohamadi H."/>
            <person name="Chu J."/>
            <person name="Raymond A."/>
            <person name="Pleasance S."/>
            <person name="Coope R."/>
            <person name="Wildung M.R."/>
            <person name="Ritland C.E."/>
            <person name="Bousquet J."/>
            <person name="Jones S.J."/>
            <person name="Bohlmann J."/>
            <person name="Birol I."/>
        </authorList>
    </citation>
    <scope>NUCLEOTIDE SEQUENCE [LARGE SCALE GENOMIC DNA]</scope>
    <source>
        <tissue evidence="2">Flushing bud</tissue>
    </source>
</reference>
<keyword evidence="1" id="KW-0472">Membrane</keyword>
<keyword evidence="2" id="KW-0496">Mitochondrion</keyword>
<sequence>MESGWVNADWASIPSMNLLPGNVGLLSELINGIWLAGLLIPSRQEARKWYQ</sequence>
<geneLocation type="mitochondrion" evidence="2"/>
<accession>A0A101LWQ5</accession>
<protein>
    <submittedName>
        <fullName evidence="2">Uncharacterized protein</fullName>
    </submittedName>
</protein>
<dbReference type="AlphaFoldDB" id="A0A101LWQ5"/>